<evidence type="ECO:0000313" key="1">
    <source>
        <dbReference type="EMBL" id="KAJ8874016.1"/>
    </source>
</evidence>
<comment type="caution">
    <text evidence="1">The sequence shown here is derived from an EMBL/GenBank/DDBJ whole genome shotgun (WGS) entry which is preliminary data.</text>
</comment>
<gene>
    <name evidence="1" type="ORF">PR048_024856</name>
</gene>
<keyword evidence="2" id="KW-1185">Reference proteome</keyword>
<protein>
    <submittedName>
        <fullName evidence="1">Uncharacterized protein</fullName>
    </submittedName>
</protein>
<name>A0ABQ9GPR5_9NEOP</name>
<dbReference type="Proteomes" id="UP001159363">
    <property type="component" value="Chromosome 9"/>
</dbReference>
<evidence type="ECO:0000313" key="2">
    <source>
        <dbReference type="Proteomes" id="UP001159363"/>
    </source>
</evidence>
<reference evidence="1 2" key="1">
    <citation type="submission" date="2023-02" db="EMBL/GenBank/DDBJ databases">
        <title>LHISI_Scaffold_Assembly.</title>
        <authorList>
            <person name="Stuart O.P."/>
            <person name="Cleave R."/>
            <person name="Magrath M.J.L."/>
            <person name="Mikheyev A.S."/>
        </authorList>
    </citation>
    <scope>NUCLEOTIDE SEQUENCE [LARGE SCALE GENOMIC DNA]</scope>
    <source>
        <strain evidence="1">Daus_M_001</strain>
        <tissue evidence="1">Leg muscle</tissue>
    </source>
</reference>
<accession>A0ABQ9GPR5</accession>
<organism evidence="1 2">
    <name type="scientific">Dryococelus australis</name>
    <dbReference type="NCBI Taxonomy" id="614101"/>
    <lineage>
        <taxon>Eukaryota</taxon>
        <taxon>Metazoa</taxon>
        <taxon>Ecdysozoa</taxon>
        <taxon>Arthropoda</taxon>
        <taxon>Hexapoda</taxon>
        <taxon>Insecta</taxon>
        <taxon>Pterygota</taxon>
        <taxon>Neoptera</taxon>
        <taxon>Polyneoptera</taxon>
        <taxon>Phasmatodea</taxon>
        <taxon>Verophasmatodea</taxon>
        <taxon>Anareolatae</taxon>
        <taxon>Phasmatidae</taxon>
        <taxon>Eurycanthinae</taxon>
        <taxon>Dryococelus</taxon>
    </lineage>
</organism>
<proteinExistence type="predicted"/>
<sequence length="1324" mass="149026">MSSFLRNYSNVFNLCACQSRMQDNVSKAGLTTIRFMCQSPVRPSVGHVIFNQSQGNFFFYPSIRETYLKLELSTDGWMGHSLVISFLEHGCRKLVLLGGNTENLLTRRINGRRMVVSKAELYRSYKEDSPKISGPPSLFELLKGAEVKFQEGGMAVLHGIKLLIPSFLLLEGYSPHPHPPRHHFLALAPQYVRPPRCLLLPGEIMKLPPEGLERSDEGRGGGGGVWTATTLVGATYDSRAAGDAKEAQRERKRERVSFKREGRGVMAAGDIIPPRHASPPLTGFLSTPFRSSSATSSVRIQLDCRLSTASPPGFHVHVSVCARVVTREERRDLQRITAGSTNLSGIVTTSLNEGIASDTGLQADSLNRSEDYTTLTARCEMTAKRREAASVISENQVCGLRASERWRVRLAGATTELDANNEEELKHVEHRLFCYEDNYHKFITTSAQDSRLETYTLEENGIPFLANSDMHFWHLVTHYWPRVGCNTTWGQLVGCSPQPPGRESNEVRTVWRRRDQCHEPLFTVEWNTSPNERKLSDNARSPSWCSLRTPFSSRMMPGIQGRLCNHAIKSRGPRRSLNWSSTTNPPTSVFPVRNTTCIQGIVLGINLTGGIRIAVSVTIHEIRLYNLIANHPTPDVNSPLTLMVHLSKPPWVIDGSIIYVHRIHLALVGERRFLGKMNTRKNVCVGVNLMLCPLKELCAVLESIPVQFLVYVYMLGMERMTLKNAICTRFRSANFDFKLACADLCINCYNSENSNVSSATSVKLDSQLGVSARFTSPLHQLLNVNSILYCAIQHNRAAGITKRVTWDFSVRPVKRPLLRESFPRQSVAHLSSEKPSRARYCGGTTVDIPYINATIQHCNESSGFNNTARDLANMVSIIRAQYNSSLGKLHYLPKSNWAPLHNVCSVFVTPLEYRRATSCGYNNSHPVWHAFYEYLQDIHGDSSPFLLQPFHELNNDFSPRLTSPHPAIQLVPKMFYRFEVGALGGYKNIPDVNDDIQSGTSMKFDFGVFIGNISKYSSTFVYEYENNVHVFNEIPGIQFPCGGNRSEMNMEQHRNEKAVGTGDPREYPPTRGIVRHYPPMQKSVNDPGGEAYQVRFERRVQIVVNKTVGMVYSAKQSAKNLICTKISVKKKYRMSGNAATNLSVIRHTARERAEISSAEEALEFTCSEYWDMTMAMGASGGQASCMLHAYNVRKTMGSSANTVEEGAVVTKFYIEQCSKLQSVVWKCENLNEAKRRWRTEFVGNCVRCEERTVQHEENGNWRWKFENCVTHIYTFPEKSKTIWQASRESGVGKIKRPSHFIASQGKATLLHVMDEYDPNRSIES</sequence>
<dbReference type="EMBL" id="JARBHB010000010">
    <property type="protein sequence ID" value="KAJ8874016.1"/>
    <property type="molecule type" value="Genomic_DNA"/>
</dbReference>